<organism evidence="2 3">
    <name type="scientific">Fusarium oligoseptatum</name>
    <dbReference type="NCBI Taxonomy" id="2604345"/>
    <lineage>
        <taxon>Eukaryota</taxon>
        <taxon>Fungi</taxon>
        <taxon>Dikarya</taxon>
        <taxon>Ascomycota</taxon>
        <taxon>Pezizomycotina</taxon>
        <taxon>Sordariomycetes</taxon>
        <taxon>Hypocreomycetidae</taxon>
        <taxon>Hypocreales</taxon>
        <taxon>Nectriaceae</taxon>
        <taxon>Fusarium</taxon>
        <taxon>Fusarium solani species complex</taxon>
    </lineage>
</organism>
<keyword evidence="3" id="KW-1185">Reference proteome</keyword>
<dbReference type="AlphaFoldDB" id="A0A428U7I7"/>
<name>A0A428U7I7_9HYPO</name>
<dbReference type="PANTHER" id="PTHR16469">
    <property type="entry name" value="UBIQUITIN-ASSOCIATED AND SH3 DOMAIN-CONTAINING BA-RELATED"/>
    <property type="match status" value="1"/>
</dbReference>
<dbReference type="Pfam" id="PF00300">
    <property type="entry name" value="His_Phos_1"/>
    <property type="match status" value="1"/>
</dbReference>
<dbReference type="SUPFAM" id="SSF53254">
    <property type="entry name" value="Phosphoglycerate mutase-like"/>
    <property type="match status" value="1"/>
</dbReference>
<comment type="caution">
    <text evidence="2">The sequence shown here is derived from an EMBL/GenBank/DDBJ whole genome shotgun (WGS) entry which is preliminary data.</text>
</comment>
<evidence type="ECO:0000313" key="2">
    <source>
        <dbReference type="EMBL" id="RSM10279.1"/>
    </source>
</evidence>
<dbReference type="Gene3D" id="3.40.50.1240">
    <property type="entry name" value="Phosphoglycerate mutase-like"/>
    <property type="match status" value="1"/>
</dbReference>
<feature type="region of interest" description="Disordered" evidence="1">
    <location>
        <begin position="262"/>
        <end position="291"/>
    </location>
</feature>
<sequence>MFKFKDLGDCSVPGHHAHSETDFRIIMSLEVIYVTRHGFRSGWSVDPLTGVYSAFIRSPTGIPADPPLTSHGVSQAKEMGQHLMTLDPPIDVVYSSPYYRCLQTITPFVELKRQQSEDKLESAATRIRPEYGLCEFFGAAPFDHPVPASPERLKALFPAYDENYVSTLTPSRRGETIQDLYGRVAAAVQAIIDQCDREGKRAALICTHAAIIIAMGRVLSGNIPDSVETEDFQAFTCGLSVYRRRSMQTSTAGSGRFAGQLTQAWQQQQQRNPDKHDTAGESGSPISEAQPVGAWQCELDSDCSFLSSGEERGWRFSGDESFPGTGSLSQAEAGPKL</sequence>
<reference evidence="2 3" key="1">
    <citation type="submission" date="2017-06" db="EMBL/GenBank/DDBJ databases">
        <title>Comparative genomic analysis of Ambrosia Fusariam Clade fungi.</title>
        <authorList>
            <person name="Stajich J.E."/>
            <person name="Carrillo J."/>
            <person name="Kijimoto T."/>
            <person name="Eskalen A."/>
            <person name="O'Donnell K."/>
            <person name="Kasson M."/>
        </authorList>
    </citation>
    <scope>NUCLEOTIDE SEQUENCE [LARGE SCALE GENOMIC DNA]</scope>
    <source>
        <strain evidence="2 3">NRRL62579</strain>
    </source>
</reference>
<feature type="region of interest" description="Disordered" evidence="1">
    <location>
        <begin position="314"/>
        <end position="337"/>
    </location>
</feature>
<dbReference type="PANTHER" id="PTHR16469:SF51">
    <property type="entry name" value="TRANSCRIPTION FACTOR TAU 55 KDA SUBUNIT"/>
    <property type="match status" value="1"/>
</dbReference>
<dbReference type="InterPro" id="IPR051710">
    <property type="entry name" value="Phosphatase_SH3-domain"/>
</dbReference>
<evidence type="ECO:0000313" key="3">
    <source>
        <dbReference type="Proteomes" id="UP000287144"/>
    </source>
</evidence>
<dbReference type="InterPro" id="IPR029033">
    <property type="entry name" value="His_PPase_superfam"/>
</dbReference>
<dbReference type="EMBL" id="NKCK01000024">
    <property type="protein sequence ID" value="RSM10279.1"/>
    <property type="molecule type" value="Genomic_DNA"/>
</dbReference>
<gene>
    <name evidence="2" type="ORF">CEP52_003683</name>
</gene>
<dbReference type="Proteomes" id="UP000287144">
    <property type="component" value="Unassembled WGS sequence"/>
</dbReference>
<dbReference type="InterPro" id="IPR013078">
    <property type="entry name" value="His_Pase_superF_clade-1"/>
</dbReference>
<evidence type="ECO:0008006" key="4">
    <source>
        <dbReference type="Google" id="ProtNLM"/>
    </source>
</evidence>
<dbReference type="SMART" id="SM00855">
    <property type="entry name" value="PGAM"/>
    <property type="match status" value="1"/>
</dbReference>
<dbReference type="STRING" id="1325735.A0A428U7I7"/>
<evidence type="ECO:0000256" key="1">
    <source>
        <dbReference type="SAM" id="MobiDB-lite"/>
    </source>
</evidence>
<protein>
    <recommendedName>
        <fullName evidence="4">Transcription factor</fullName>
    </recommendedName>
</protein>
<proteinExistence type="predicted"/>
<dbReference type="CDD" id="cd07067">
    <property type="entry name" value="HP_PGM_like"/>
    <property type="match status" value="1"/>
</dbReference>
<accession>A0A428U7I7</accession>